<dbReference type="RefSeq" id="WP_074710802.1">
    <property type="nucleotide sequence ID" value="NZ_FNTV01000001.1"/>
</dbReference>
<proteinExistence type="predicted"/>
<dbReference type="EMBL" id="FNTV01000001">
    <property type="protein sequence ID" value="SEE25019.1"/>
    <property type="molecule type" value="Genomic_DNA"/>
</dbReference>
<evidence type="ECO:0000313" key="3">
    <source>
        <dbReference type="Proteomes" id="UP000182725"/>
    </source>
</evidence>
<dbReference type="InterPro" id="IPR041657">
    <property type="entry name" value="HTH_17"/>
</dbReference>
<name>A0A1H5HAN0_9MICC</name>
<dbReference type="Proteomes" id="UP000182725">
    <property type="component" value="Unassembled WGS sequence"/>
</dbReference>
<feature type="domain" description="Helix-turn-helix" evidence="1">
    <location>
        <begin position="20"/>
        <end position="68"/>
    </location>
</feature>
<gene>
    <name evidence="2" type="ORF">SAMN04489740_0969</name>
</gene>
<dbReference type="AlphaFoldDB" id="A0A1H5HAN0"/>
<reference evidence="2 3" key="1">
    <citation type="submission" date="2016-10" db="EMBL/GenBank/DDBJ databases">
        <authorList>
            <person name="de Groot N.N."/>
        </authorList>
    </citation>
    <scope>NUCLEOTIDE SEQUENCE [LARGE SCALE GENOMIC DNA]</scope>
    <source>
        <strain evidence="2 3">DSM 22274</strain>
    </source>
</reference>
<evidence type="ECO:0000259" key="1">
    <source>
        <dbReference type="Pfam" id="PF12728"/>
    </source>
</evidence>
<evidence type="ECO:0000313" key="2">
    <source>
        <dbReference type="EMBL" id="SEE25019.1"/>
    </source>
</evidence>
<dbReference type="Pfam" id="PF12728">
    <property type="entry name" value="HTH_17"/>
    <property type="match status" value="1"/>
</dbReference>
<protein>
    <submittedName>
        <fullName evidence="2">Helix-turn-helix domain-containing protein</fullName>
    </submittedName>
</protein>
<accession>A0A1H5HAN0</accession>
<organism evidence="2 3">
    <name type="scientific">Arthrobacter alpinus</name>
    <dbReference type="NCBI Taxonomy" id="656366"/>
    <lineage>
        <taxon>Bacteria</taxon>
        <taxon>Bacillati</taxon>
        <taxon>Actinomycetota</taxon>
        <taxon>Actinomycetes</taxon>
        <taxon>Micrococcales</taxon>
        <taxon>Micrococcaceae</taxon>
        <taxon>Arthrobacter</taxon>
    </lineage>
</organism>
<sequence length="95" mass="10816">MSLQLVDDFRPMSGRMKPRLNPAEAAEISRRHPVTVRRALIAEQLHGSQSGPGGRWLIREECLDAWIDGVKCEHHVNVTPIRRRVGKQLKAVTRK</sequence>